<evidence type="ECO:0000313" key="3">
    <source>
        <dbReference type="Proteomes" id="UP000054097"/>
    </source>
</evidence>
<feature type="compositionally biased region" description="Basic and acidic residues" evidence="1">
    <location>
        <begin position="63"/>
        <end position="75"/>
    </location>
</feature>
<accession>A0A0C3AW32</accession>
<dbReference type="HOGENOM" id="CLU_2528882_0_0_1"/>
<feature type="region of interest" description="Disordered" evidence="1">
    <location>
        <begin position="63"/>
        <end position="84"/>
    </location>
</feature>
<reference evidence="2 3" key="1">
    <citation type="submission" date="2014-04" db="EMBL/GenBank/DDBJ databases">
        <authorList>
            <consortium name="DOE Joint Genome Institute"/>
            <person name="Kuo A."/>
            <person name="Zuccaro A."/>
            <person name="Kohler A."/>
            <person name="Nagy L.G."/>
            <person name="Floudas D."/>
            <person name="Copeland A."/>
            <person name="Barry K.W."/>
            <person name="Cichocki N."/>
            <person name="Veneault-Fourrey C."/>
            <person name="LaButti K."/>
            <person name="Lindquist E.A."/>
            <person name="Lipzen A."/>
            <person name="Lundell T."/>
            <person name="Morin E."/>
            <person name="Murat C."/>
            <person name="Sun H."/>
            <person name="Tunlid A."/>
            <person name="Henrissat B."/>
            <person name="Grigoriev I.V."/>
            <person name="Hibbett D.S."/>
            <person name="Martin F."/>
            <person name="Nordberg H.P."/>
            <person name="Cantor M.N."/>
            <person name="Hua S.X."/>
        </authorList>
    </citation>
    <scope>NUCLEOTIDE SEQUENCE [LARGE SCALE GENOMIC DNA]</scope>
    <source>
        <strain evidence="2 3">MAFF 305830</strain>
    </source>
</reference>
<dbReference type="AlphaFoldDB" id="A0A0C3AW32"/>
<reference evidence="3" key="2">
    <citation type="submission" date="2015-01" db="EMBL/GenBank/DDBJ databases">
        <title>Evolutionary Origins and Diversification of the Mycorrhizal Mutualists.</title>
        <authorList>
            <consortium name="DOE Joint Genome Institute"/>
            <consortium name="Mycorrhizal Genomics Consortium"/>
            <person name="Kohler A."/>
            <person name="Kuo A."/>
            <person name="Nagy L.G."/>
            <person name="Floudas D."/>
            <person name="Copeland A."/>
            <person name="Barry K.W."/>
            <person name="Cichocki N."/>
            <person name="Veneault-Fourrey C."/>
            <person name="LaButti K."/>
            <person name="Lindquist E.A."/>
            <person name="Lipzen A."/>
            <person name="Lundell T."/>
            <person name="Morin E."/>
            <person name="Murat C."/>
            <person name="Riley R."/>
            <person name="Ohm R."/>
            <person name="Sun H."/>
            <person name="Tunlid A."/>
            <person name="Henrissat B."/>
            <person name="Grigoriev I.V."/>
            <person name="Hibbett D.S."/>
            <person name="Martin F."/>
        </authorList>
    </citation>
    <scope>NUCLEOTIDE SEQUENCE [LARGE SCALE GENOMIC DNA]</scope>
    <source>
        <strain evidence="3">MAFF 305830</strain>
    </source>
</reference>
<dbReference type="Proteomes" id="UP000054097">
    <property type="component" value="Unassembled WGS sequence"/>
</dbReference>
<dbReference type="EMBL" id="KN824336">
    <property type="protein sequence ID" value="KIM23491.1"/>
    <property type="molecule type" value="Genomic_DNA"/>
</dbReference>
<sequence>MIFDTMIASLHICISRVIEAQKILSGIYGGNGIFDEDRPFPNGVERVWNKAQKHSKVVWKQTGEEYHGPQPDKAKFTVGDASPL</sequence>
<proteinExistence type="predicted"/>
<protein>
    <submittedName>
        <fullName evidence="2">Uncharacterized protein</fullName>
    </submittedName>
</protein>
<organism evidence="2 3">
    <name type="scientific">Serendipita vermifera MAFF 305830</name>
    <dbReference type="NCBI Taxonomy" id="933852"/>
    <lineage>
        <taxon>Eukaryota</taxon>
        <taxon>Fungi</taxon>
        <taxon>Dikarya</taxon>
        <taxon>Basidiomycota</taxon>
        <taxon>Agaricomycotina</taxon>
        <taxon>Agaricomycetes</taxon>
        <taxon>Sebacinales</taxon>
        <taxon>Serendipitaceae</taxon>
        <taxon>Serendipita</taxon>
    </lineage>
</organism>
<keyword evidence="3" id="KW-1185">Reference proteome</keyword>
<name>A0A0C3AW32_SERVB</name>
<evidence type="ECO:0000256" key="1">
    <source>
        <dbReference type="SAM" id="MobiDB-lite"/>
    </source>
</evidence>
<gene>
    <name evidence="2" type="ORF">M408DRAFT_332327</name>
</gene>
<evidence type="ECO:0000313" key="2">
    <source>
        <dbReference type="EMBL" id="KIM23491.1"/>
    </source>
</evidence>